<name>A0A239X7G5_9FLAO</name>
<organism evidence="1 2">
    <name type="scientific">Chryseobacterium taklimakanense</name>
    <dbReference type="NCBI Taxonomy" id="536441"/>
    <lineage>
        <taxon>Bacteria</taxon>
        <taxon>Pseudomonadati</taxon>
        <taxon>Bacteroidota</taxon>
        <taxon>Flavobacteriia</taxon>
        <taxon>Flavobacteriales</taxon>
        <taxon>Weeksellaceae</taxon>
        <taxon>Chryseobacterium group</taxon>
        <taxon>Chryseobacterium</taxon>
    </lineage>
</organism>
<dbReference type="InterPro" id="IPR020271">
    <property type="entry name" value="Uncharacterised_MJ1172"/>
</dbReference>
<keyword evidence="2" id="KW-1185">Reference proteome</keyword>
<evidence type="ECO:0000313" key="1">
    <source>
        <dbReference type="EMBL" id="SNV42645.1"/>
    </source>
</evidence>
<dbReference type="KEGG" id="ctak:4412677_01120"/>
<gene>
    <name evidence="1" type="ORF">SAMEA4412677_01120</name>
</gene>
<reference evidence="1 2" key="1">
    <citation type="submission" date="2017-06" db="EMBL/GenBank/DDBJ databases">
        <authorList>
            <consortium name="Pathogen Informatics"/>
        </authorList>
    </citation>
    <scope>NUCLEOTIDE SEQUENCE [LARGE SCALE GENOMIC DNA]</scope>
    <source>
        <strain evidence="1 2">NCTC13490</strain>
    </source>
</reference>
<dbReference type="EMBL" id="LT906465">
    <property type="protein sequence ID" value="SNV42645.1"/>
    <property type="molecule type" value="Genomic_DNA"/>
</dbReference>
<dbReference type="Pfam" id="PF10884">
    <property type="entry name" value="DUF2683"/>
    <property type="match status" value="1"/>
</dbReference>
<protein>
    <recommendedName>
        <fullName evidence="3">Prevent-host-death protein</fullName>
    </recommendedName>
</protein>
<sequence>MESITVYPKNEKQKSLLKSLLEELKVRFVIAENEEDVLLSEEEFYAKIDKSAKSAEAGKTKILLKDKQKEFLGL</sequence>
<accession>A0A239X7G5</accession>
<dbReference type="RefSeq" id="WP_095071233.1">
    <property type="nucleotide sequence ID" value="NZ_LT906465.1"/>
</dbReference>
<dbReference type="Proteomes" id="UP000215196">
    <property type="component" value="Chromosome 1"/>
</dbReference>
<evidence type="ECO:0008006" key="3">
    <source>
        <dbReference type="Google" id="ProtNLM"/>
    </source>
</evidence>
<dbReference type="AlphaFoldDB" id="A0A239X7G5"/>
<proteinExistence type="predicted"/>
<evidence type="ECO:0000313" key="2">
    <source>
        <dbReference type="Proteomes" id="UP000215196"/>
    </source>
</evidence>